<name>A0ABU5TVJ0_9CYAN</name>
<dbReference type="Gene3D" id="3.40.50.300">
    <property type="entry name" value="P-loop containing nucleotide triphosphate hydrolases"/>
    <property type="match status" value="1"/>
</dbReference>
<dbReference type="Pfam" id="PF13671">
    <property type="entry name" value="AAA_33"/>
    <property type="match status" value="1"/>
</dbReference>
<proteinExistence type="predicted"/>
<evidence type="ECO:0000313" key="2">
    <source>
        <dbReference type="Proteomes" id="UP001301728"/>
    </source>
</evidence>
<dbReference type="Proteomes" id="UP001301728">
    <property type="component" value="Unassembled WGS sequence"/>
</dbReference>
<dbReference type="EMBL" id="JAYGHT010000018">
    <property type="protein sequence ID" value="MEA5518912.1"/>
    <property type="molecule type" value="Genomic_DNA"/>
</dbReference>
<comment type="caution">
    <text evidence="1">The sequence shown here is derived from an EMBL/GenBank/DDBJ whole genome shotgun (WGS) entry which is preliminary data.</text>
</comment>
<gene>
    <name evidence="1" type="ORF">VB854_08120</name>
</gene>
<protein>
    <submittedName>
        <fullName evidence="1">WYL domain-containing protein</fullName>
    </submittedName>
</protein>
<dbReference type="InterPro" id="IPR027417">
    <property type="entry name" value="P-loop_NTPase"/>
</dbReference>
<reference evidence="1 2" key="1">
    <citation type="submission" date="2023-12" db="EMBL/GenBank/DDBJ databases">
        <title>Baltic Sea Cyanobacteria.</title>
        <authorList>
            <person name="Delbaje E."/>
            <person name="Fewer D.P."/>
            <person name="Shishido T.K."/>
        </authorList>
    </citation>
    <scope>NUCLEOTIDE SEQUENCE [LARGE SCALE GENOMIC DNA]</scope>
    <source>
        <strain evidence="1 2">CCNP 1315</strain>
    </source>
</reference>
<dbReference type="RefSeq" id="WP_323275800.1">
    <property type="nucleotide sequence ID" value="NZ_JAYGHT010000018.1"/>
</dbReference>
<dbReference type="SUPFAM" id="SSF52540">
    <property type="entry name" value="P-loop containing nucleoside triphosphate hydrolases"/>
    <property type="match status" value="1"/>
</dbReference>
<accession>A0ABU5TVJ0</accession>
<sequence>MLTDVHHILMGVPSSGKSTFAKHLAQLDQRYCIVSTDDIRRDLFGDESIQGNWVQVENEVLQRIKNAISLEKLVIYDATNAKRAWRLNFFEKIAVTIEKPLIWMGWHLITPLVICKQWNQNRTRKVPEGVIDELAQFLTTFSPDIAEGFLGIKNINGSEFSLNLSQLEQIIKQSYYSDKARQSRTANYTLHPYSRLLDFERLIYLISLIIQYPGLGQLHETQPEKLQEIFNRVPQFDRDIDEICGVVSHLKGEIYSDKNVIAQDLVMLENLGFFNLSDEQTDFKIHPLSQVEIEQFKSQNWGWHRYSDLEPFQRLMKLIRYIAYHLFQIYKPTQNSSQYKRQTQKQFMEQLQREADLWGHSLDSVQRDIEKVLKPYGILPQFSLKRGYFLGTAIFSEWELKKIYGLLQAQKFHLDDPVAVEMTELFQNRIESSRLLELETVYPTRVIGNRGIVNPNFLPSSALFKNLEQLETAIIEGQLLELQLFRKSGRFPGQTLDRFTAYPLQVVFHNIAWYLGYEIQDLEQKGLLHFEGLDRFSLEKIIDQSRSLEEQQAASKQLSRLYKASSAGIYLGASVEEQKKFLSLDVQQRKSVEIVVELWMSDYIFKFVSEGNQRFSRSQMKMSHRIYEATTETDKTLFSLKPSSDPIFPNRFRLTLPRWSLRDIDLKRWVLGLGGQVKVVHPPEFIQIIRDEGKAITENYEKDCNPLTKAETSE</sequence>
<keyword evidence="2" id="KW-1185">Reference proteome</keyword>
<organism evidence="1 2">
    <name type="scientific">Limnoraphis robusta CCNP1315</name>
    <dbReference type="NCBI Taxonomy" id="3110306"/>
    <lineage>
        <taxon>Bacteria</taxon>
        <taxon>Bacillati</taxon>
        <taxon>Cyanobacteriota</taxon>
        <taxon>Cyanophyceae</taxon>
        <taxon>Oscillatoriophycideae</taxon>
        <taxon>Oscillatoriales</taxon>
        <taxon>Sirenicapillariaceae</taxon>
        <taxon>Limnoraphis</taxon>
    </lineage>
</organism>
<evidence type="ECO:0000313" key="1">
    <source>
        <dbReference type="EMBL" id="MEA5518912.1"/>
    </source>
</evidence>